<reference evidence="2" key="1">
    <citation type="journal article" date="2021" name="PeerJ">
        <title>Extensive microbial diversity within the chicken gut microbiome revealed by metagenomics and culture.</title>
        <authorList>
            <person name="Gilroy R."/>
            <person name="Ravi A."/>
            <person name="Getino M."/>
            <person name="Pursley I."/>
            <person name="Horton D.L."/>
            <person name="Alikhan N.F."/>
            <person name="Baker D."/>
            <person name="Gharbi K."/>
            <person name="Hall N."/>
            <person name="Watson M."/>
            <person name="Adriaenssens E.M."/>
            <person name="Foster-Nyarko E."/>
            <person name="Jarju S."/>
            <person name="Secka A."/>
            <person name="Antonio M."/>
            <person name="Oren A."/>
            <person name="Chaudhuri R.R."/>
            <person name="La Ragione R."/>
            <person name="Hildebrand F."/>
            <person name="Pallen M.J."/>
        </authorList>
    </citation>
    <scope>NUCLEOTIDE SEQUENCE</scope>
    <source>
        <strain evidence="2">14975</strain>
    </source>
</reference>
<evidence type="ECO:0000313" key="3">
    <source>
        <dbReference type="Proteomes" id="UP000823964"/>
    </source>
</evidence>
<keyword evidence="1" id="KW-0812">Transmembrane</keyword>
<keyword evidence="1" id="KW-1133">Transmembrane helix</keyword>
<comment type="caution">
    <text evidence="2">The sequence shown here is derived from an EMBL/GenBank/DDBJ whole genome shotgun (WGS) entry which is preliminary data.</text>
</comment>
<dbReference type="EMBL" id="DXFQ01000103">
    <property type="protein sequence ID" value="HIX20106.1"/>
    <property type="molecule type" value="Genomic_DNA"/>
</dbReference>
<dbReference type="Proteomes" id="UP000823964">
    <property type="component" value="Unassembled WGS sequence"/>
</dbReference>
<protein>
    <submittedName>
        <fullName evidence="2">Uncharacterized protein</fullName>
    </submittedName>
</protein>
<dbReference type="AlphaFoldDB" id="A0A9D2AI54"/>
<feature type="transmembrane region" description="Helical" evidence="1">
    <location>
        <begin position="58"/>
        <end position="77"/>
    </location>
</feature>
<evidence type="ECO:0000256" key="1">
    <source>
        <dbReference type="SAM" id="Phobius"/>
    </source>
</evidence>
<reference evidence="2" key="2">
    <citation type="submission" date="2021-04" db="EMBL/GenBank/DDBJ databases">
        <authorList>
            <person name="Gilroy R."/>
        </authorList>
    </citation>
    <scope>NUCLEOTIDE SEQUENCE</scope>
    <source>
        <strain evidence="2">14975</strain>
    </source>
</reference>
<feature type="transmembrane region" description="Helical" evidence="1">
    <location>
        <begin position="30"/>
        <end position="51"/>
    </location>
</feature>
<name>A0A9D2AI54_9BACT</name>
<gene>
    <name evidence="2" type="ORF">H9862_05825</name>
</gene>
<sequence length="83" mass="9240">MNTEHRADETASQAVQLVESLTQSVDWSQLWSAPGNAGTASLLLLVFWSLLRSIRKAIALLFMICVIYLTLRFAFGIDLAELI</sequence>
<proteinExistence type="predicted"/>
<accession>A0A9D2AI54</accession>
<evidence type="ECO:0000313" key="2">
    <source>
        <dbReference type="EMBL" id="HIX20106.1"/>
    </source>
</evidence>
<keyword evidence="1" id="KW-0472">Membrane</keyword>
<organism evidence="2 3">
    <name type="scientific">Candidatus Akkermansia intestinigallinarum</name>
    <dbReference type="NCBI Taxonomy" id="2838431"/>
    <lineage>
        <taxon>Bacteria</taxon>
        <taxon>Pseudomonadati</taxon>
        <taxon>Verrucomicrobiota</taxon>
        <taxon>Verrucomicrobiia</taxon>
        <taxon>Verrucomicrobiales</taxon>
        <taxon>Akkermansiaceae</taxon>
        <taxon>Akkermansia</taxon>
    </lineage>
</organism>